<dbReference type="PROSITE" id="PS51257">
    <property type="entry name" value="PROKAR_LIPOPROTEIN"/>
    <property type="match status" value="1"/>
</dbReference>
<evidence type="ECO:0000313" key="3">
    <source>
        <dbReference type="EMBL" id="MBC2650574.1"/>
    </source>
</evidence>
<sequence>MAGRASARAATGFTALAPALCVLGLAGLLGGCDAGFGTPRDQIRAVGSSTVYPFAKAVADSLAKSDPRIKSPIIEANGTGAGLKLFCKGVGASFPDIANASRRIRRTEYAECARNGVDRIVEIQVGLDGIAFAEAASGPARFALSPVDIYKAIAARPFGLPNRARRWSDVNPALPAEPILVYGPPSTSGTRDALKELVLVRGCESDPAMVALKARDRVRYAATCTDVRSDGAYVDTGENDNLVVQKLQANPRAVGVFGYSYLAENGDRLRGLTLDGVTPSYATIADFRYPGARPLYIYVKAAHLEAIPGLKAFVAEWVASWGPDGLLARQGMVVEPDAVRASNARIAAAMAPLDPAGLN</sequence>
<keyword evidence="4" id="KW-1185">Reference proteome</keyword>
<accession>A0A7X1F5F7</accession>
<comment type="caution">
    <text evidence="3">The sequence shown here is derived from an EMBL/GenBank/DDBJ whole genome shotgun (WGS) entry which is preliminary data.</text>
</comment>
<gene>
    <name evidence="3" type="ORF">H7F49_02535</name>
</gene>
<evidence type="ECO:0000256" key="1">
    <source>
        <dbReference type="ARBA" id="ARBA00022729"/>
    </source>
</evidence>
<dbReference type="PANTHER" id="PTHR30570">
    <property type="entry name" value="PERIPLASMIC PHOSPHATE BINDING COMPONENT OF PHOSPHATE ABC TRANSPORTER"/>
    <property type="match status" value="1"/>
</dbReference>
<dbReference type="SUPFAM" id="SSF53850">
    <property type="entry name" value="Periplasmic binding protein-like II"/>
    <property type="match status" value="1"/>
</dbReference>
<dbReference type="EMBL" id="JACLAU010000002">
    <property type="protein sequence ID" value="MBC2650574.1"/>
    <property type="molecule type" value="Genomic_DNA"/>
</dbReference>
<keyword evidence="1" id="KW-0732">Signal</keyword>
<organism evidence="3 4">
    <name type="scientific">Novosphingobium aerophilum</name>
    <dbReference type="NCBI Taxonomy" id="2839843"/>
    <lineage>
        <taxon>Bacteria</taxon>
        <taxon>Pseudomonadati</taxon>
        <taxon>Pseudomonadota</taxon>
        <taxon>Alphaproteobacteria</taxon>
        <taxon>Sphingomonadales</taxon>
        <taxon>Sphingomonadaceae</taxon>
        <taxon>Novosphingobium</taxon>
    </lineage>
</organism>
<evidence type="ECO:0000259" key="2">
    <source>
        <dbReference type="Pfam" id="PF12849"/>
    </source>
</evidence>
<name>A0A7X1F5F7_9SPHN</name>
<dbReference type="InterPro" id="IPR024370">
    <property type="entry name" value="PBP_domain"/>
</dbReference>
<dbReference type="InterPro" id="IPR050811">
    <property type="entry name" value="Phosphate_ABC_transporter"/>
</dbReference>
<dbReference type="Gene3D" id="3.40.190.10">
    <property type="entry name" value="Periplasmic binding protein-like II"/>
    <property type="match status" value="2"/>
</dbReference>
<feature type="domain" description="PBP" evidence="2">
    <location>
        <begin position="38"/>
        <end position="316"/>
    </location>
</feature>
<dbReference type="AlphaFoldDB" id="A0A7X1F5F7"/>
<reference evidence="3 4" key="1">
    <citation type="submission" date="2020-08" db="EMBL/GenBank/DDBJ databases">
        <title>The genome sequence of Novosphingobium flavum 4Y4.</title>
        <authorList>
            <person name="Liu Y."/>
        </authorList>
    </citation>
    <scope>NUCLEOTIDE SEQUENCE [LARGE SCALE GENOMIC DNA]</scope>
    <source>
        <strain evidence="3 4">4Y4</strain>
    </source>
</reference>
<dbReference type="PANTHER" id="PTHR30570:SF1">
    <property type="entry name" value="PHOSPHATE-BINDING PROTEIN PSTS"/>
    <property type="match status" value="1"/>
</dbReference>
<protein>
    <submittedName>
        <fullName evidence="3">Substrate-binding domain-containing protein</fullName>
    </submittedName>
</protein>
<dbReference type="Pfam" id="PF12849">
    <property type="entry name" value="PBP_like_2"/>
    <property type="match status" value="1"/>
</dbReference>
<proteinExistence type="predicted"/>
<evidence type="ECO:0000313" key="4">
    <source>
        <dbReference type="Proteomes" id="UP000520156"/>
    </source>
</evidence>
<dbReference type="RefSeq" id="WP_185682164.1">
    <property type="nucleotide sequence ID" value="NZ_JACLAU010000002.1"/>
</dbReference>
<dbReference type="Proteomes" id="UP000520156">
    <property type="component" value="Unassembled WGS sequence"/>
</dbReference>